<proteinExistence type="predicted"/>
<evidence type="ECO:0000256" key="9">
    <source>
        <dbReference type="ARBA" id="ARBA00023125"/>
    </source>
</evidence>
<dbReference type="Gene3D" id="3.40.50.1110">
    <property type="entry name" value="SGNH hydrolase"/>
    <property type="match status" value="1"/>
</dbReference>
<dbReference type="SUPFAM" id="SSF53098">
    <property type="entry name" value="Ribonuclease H-like"/>
    <property type="match status" value="1"/>
</dbReference>
<feature type="compositionally biased region" description="Acidic residues" evidence="11">
    <location>
        <begin position="497"/>
        <end position="508"/>
    </location>
</feature>
<dbReference type="PANTHER" id="PTHR37984">
    <property type="entry name" value="PROTEIN CBG26694"/>
    <property type="match status" value="1"/>
</dbReference>
<organism evidence="13 14">
    <name type="scientific">Glycine soja</name>
    <name type="common">Wild soybean</name>
    <dbReference type="NCBI Taxonomy" id="3848"/>
    <lineage>
        <taxon>Eukaryota</taxon>
        <taxon>Viridiplantae</taxon>
        <taxon>Streptophyta</taxon>
        <taxon>Embryophyta</taxon>
        <taxon>Tracheophyta</taxon>
        <taxon>Spermatophyta</taxon>
        <taxon>Magnoliopsida</taxon>
        <taxon>eudicotyledons</taxon>
        <taxon>Gunneridae</taxon>
        <taxon>Pentapetalae</taxon>
        <taxon>rosids</taxon>
        <taxon>fabids</taxon>
        <taxon>Fabales</taxon>
        <taxon>Fabaceae</taxon>
        <taxon>Papilionoideae</taxon>
        <taxon>50 kb inversion clade</taxon>
        <taxon>NPAAA clade</taxon>
        <taxon>indigoferoid/millettioid clade</taxon>
        <taxon>Phaseoleae</taxon>
        <taxon>Glycine</taxon>
        <taxon>Glycine subgen. Soja</taxon>
    </lineage>
</organism>
<name>A0A445JVU1_GLYSO</name>
<dbReference type="InterPro" id="IPR032675">
    <property type="entry name" value="LRR_dom_sf"/>
</dbReference>
<dbReference type="InterPro" id="IPR056924">
    <property type="entry name" value="SH3_Tf2-1"/>
</dbReference>
<keyword evidence="10" id="KW-0233">DNA recombination</keyword>
<dbReference type="SUPFAM" id="SSF52058">
    <property type="entry name" value="L domain-like"/>
    <property type="match status" value="1"/>
</dbReference>
<keyword evidence="9" id="KW-0238">DNA-binding</keyword>
<dbReference type="InterPro" id="IPR001611">
    <property type="entry name" value="Leu-rich_rpt"/>
</dbReference>
<dbReference type="InterPro" id="IPR050951">
    <property type="entry name" value="Retrovirus_Pol_polyprotein"/>
</dbReference>
<dbReference type="Proteomes" id="UP000289340">
    <property type="component" value="Chromosome 7"/>
</dbReference>
<dbReference type="InterPro" id="IPR016197">
    <property type="entry name" value="Chromo-like_dom_sf"/>
</dbReference>
<dbReference type="GO" id="GO:0003677">
    <property type="term" value="F:DNA binding"/>
    <property type="evidence" value="ECO:0007669"/>
    <property type="project" value="UniProtKB-KW"/>
</dbReference>
<protein>
    <submittedName>
        <fullName evidence="13">Transposon Tf2-9 polyprotein</fullName>
    </submittedName>
</protein>
<keyword evidence="8" id="KW-0239">DNA-directed DNA polymerase</keyword>
<evidence type="ECO:0000256" key="10">
    <source>
        <dbReference type="ARBA" id="ARBA00023172"/>
    </source>
</evidence>
<dbReference type="GO" id="GO:0006310">
    <property type="term" value="P:DNA recombination"/>
    <property type="evidence" value="ECO:0007669"/>
    <property type="project" value="UniProtKB-KW"/>
</dbReference>
<comment type="caution">
    <text evidence="13">The sequence shown here is derived from an EMBL/GenBank/DDBJ whole genome shotgun (WGS) entry which is preliminary data.</text>
</comment>
<evidence type="ECO:0000256" key="7">
    <source>
        <dbReference type="ARBA" id="ARBA00022918"/>
    </source>
</evidence>
<dbReference type="InterPro" id="IPR041588">
    <property type="entry name" value="Integrase_H2C2"/>
</dbReference>
<dbReference type="FunFam" id="1.10.340.70:FF:000001">
    <property type="entry name" value="Retrovirus-related Pol polyprotein from transposon gypsy-like Protein"/>
    <property type="match status" value="1"/>
</dbReference>
<dbReference type="GO" id="GO:0003964">
    <property type="term" value="F:RNA-directed DNA polymerase activity"/>
    <property type="evidence" value="ECO:0007669"/>
    <property type="project" value="UniProtKB-KW"/>
</dbReference>
<dbReference type="PROSITE" id="PS50994">
    <property type="entry name" value="INTEGRASE"/>
    <property type="match status" value="1"/>
</dbReference>
<keyword evidence="4" id="KW-0378">Hydrolase</keyword>
<keyword evidence="14" id="KW-1185">Reference proteome</keyword>
<evidence type="ECO:0000256" key="5">
    <source>
        <dbReference type="ARBA" id="ARBA00022842"/>
    </source>
</evidence>
<accession>A0A445JVU1</accession>
<dbReference type="Pfam" id="PF17921">
    <property type="entry name" value="Integrase_H2C2"/>
    <property type="match status" value="1"/>
</dbReference>
<dbReference type="SUPFAM" id="SSF54160">
    <property type="entry name" value="Chromo domain-like"/>
    <property type="match status" value="1"/>
</dbReference>
<dbReference type="Gene3D" id="1.10.340.70">
    <property type="match status" value="1"/>
</dbReference>
<evidence type="ECO:0000256" key="8">
    <source>
        <dbReference type="ARBA" id="ARBA00022932"/>
    </source>
</evidence>
<dbReference type="Pfam" id="PF24626">
    <property type="entry name" value="SH3_Tf2-1"/>
    <property type="match status" value="1"/>
</dbReference>
<feature type="domain" description="Integrase catalytic" evidence="12">
    <location>
        <begin position="162"/>
        <end position="264"/>
    </location>
</feature>
<reference evidence="13 14" key="1">
    <citation type="submission" date="2018-09" db="EMBL/GenBank/DDBJ databases">
        <title>A high-quality reference genome of wild soybean provides a powerful tool to mine soybean genomes.</title>
        <authorList>
            <person name="Xie M."/>
            <person name="Chung C.Y.L."/>
            <person name="Li M.-W."/>
            <person name="Wong F.-L."/>
            <person name="Chan T.-F."/>
            <person name="Lam H.-M."/>
        </authorList>
    </citation>
    <scope>NUCLEOTIDE SEQUENCE [LARGE SCALE GENOMIC DNA]</scope>
    <source>
        <strain evidence="14">cv. W05</strain>
        <tissue evidence="13">Hypocotyl of etiolated seedlings</tissue>
    </source>
</reference>
<evidence type="ECO:0000256" key="3">
    <source>
        <dbReference type="ARBA" id="ARBA00022750"/>
    </source>
</evidence>
<dbReference type="GO" id="GO:0003887">
    <property type="term" value="F:DNA-directed DNA polymerase activity"/>
    <property type="evidence" value="ECO:0007669"/>
    <property type="project" value="UniProtKB-KW"/>
</dbReference>
<dbReference type="Gene3D" id="3.80.10.10">
    <property type="entry name" value="Ribonuclease Inhibitor"/>
    <property type="match status" value="1"/>
</dbReference>
<keyword evidence="7" id="KW-0695">RNA-directed DNA polymerase</keyword>
<evidence type="ECO:0000259" key="12">
    <source>
        <dbReference type="PROSITE" id="PS50994"/>
    </source>
</evidence>
<dbReference type="InterPro" id="IPR012337">
    <property type="entry name" value="RNaseH-like_sf"/>
</dbReference>
<dbReference type="InterPro" id="IPR036397">
    <property type="entry name" value="RNaseH_sf"/>
</dbReference>
<keyword evidence="3" id="KW-0064">Aspartyl protease</keyword>
<dbReference type="Pfam" id="PF00560">
    <property type="entry name" value="LRR_1"/>
    <property type="match status" value="1"/>
</dbReference>
<dbReference type="EMBL" id="QZWG01000007">
    <property type="protein sequence ID" value="RZC02578.1"/>
    <property type="molecule type" value="Genomic_DNA"/>
</dbReference>
<keyword evidence="6" id="KW-0229">DNA integration</keyword>
<dbReference type="PANTHER" id="PTHR37984:SF5">
    <property type="entry name" value="PROTEIN NYNRIN-LIKE"/>
    <property type="match status" value="1"/>
</dbReference>
<evidence type="ECO:0000313" key="14">
    <source>
        <dbReference type="Proteomes" id="UP000289340"/>
    </source>
</evidence>
<dbReference type="Gene3D" id="3.30.420.10">
    <property type="entry name" value="Ribonuclease H-like superfamily/Ribonuclease H"/>
    <property type="match status" value="1"/>
</dbReference>
<dbReference type="GO" id="GO:0046872">
    <property type="term" value="F:metal ion binding"/>
    <property type="evidence" value="ECO:0007669"/>
    <property type="project" value="UniProtKB-KW"/>
</dbReference>
<evidence type="ECO:0000256" key="2">
    <source>
        <dbReference type="ARBA" id="ARBA00022723"/>
    </source>
</evidence>
<evidence type="ECO:0000256" key="1">
    <source>
        <dbReference type="ARBA" id="ARBA00022670"/>
    </source>
</evidence>
<dbReference type="GO" id="GO:0006508">
    <property type="term" value="P:proteolysis"/>
    <property type="evidence" value="ECO:0007669"/>
    <property type="project" value="UniProtKB-KW"/>
</dbReference>
<evidence type="ECO:0000256" key="11">
    <source>
        <dbReference type="SAM" id="MobiDB-lite"/>
    </source>
</evidence>
<evidence type="ECO:0000256" key="6">
    <source>
        <dbReference type="ARBA" id="ARBA00022908"/>
    </source>
</evidence>
<sequence>MGYDYHIQYRSGSHNQAADALSRLPEGASQAFLILSVPCLTFLDELHDQSRTNSTFQQKMLDVQNHPDHHPEFSIADKLLLYKGRIWLPSDIPIITTLLTEYHATPTGGHAGVAKTVARLMTNFYWPGLQDDVSRFVAQCVDCQVTKYETKKLAGLLCPLPVPSQPWYDLSLDFITSLPAYRGNTVILVVVDRFSKGIHLGMLPQSHSALTVARLFLEIVVKIHGMPRSLVSDRDPLFGRGAIFVRVRPPTTQELGQVTSMGGVVLNTSWMANTGTTPYEITFGRRPFNFPEYLAGSSKVDAVDDLLIERDKTFQLIHKKLLKAQSKMKLYADKHRRDVQFVPGDWVLVRLRPYRQSSAKGDPSTNVKLARRYYGPFQVTAKIGPVAYRVNFPAGVRIHPVFHCSNLKPFRGEPGSTPAIPLPPNFHENQPLIFPLAILGSRRATAEPHNPWQVLVQWQGLSPEETSWEDWDQLRQDYHLEDKVILQGPGDDTGIGYEEEDAEEEEDQSSAQEKKKGINSGSNLVEGTVQSTEFHGKENAGMVNGKKSLISFMSCIVSDPQNAIETWKSPGVHVCHWSVVGQLSLSGNFLQGHIPSEFGSLHNLYYLDLGRGQIPCNKGCILKDLSFVFLSSNKLVGQLPLALANSTSLKWLHLEFNMLSGELPSKIVNGYIAPAMYLMNFKKTSYPIAQRLFVMRRYGGGMLYAALPLHMQRGCFRIRTHDQQVTKAQLYRCTRARLHVNVIRMYRQLEYLKECQNRVSAILGASEAKNKLTSSSAHHSCYGQGPYNGLGLCTPLSNLCSNRQQYAFWDAFHPSEKANRLILDEIMSGYKGYMNPMNLSTILALDAVTT</sequence>
<keyword evidence="2" id="KW-0479">Metal-binding</keyword>
<keyword evidence="1" id="KW-0645">Protease</keyword>
<dbReference type="GO" id="GO:0015074">
    <property type="term" value="P:DNA integration"/>
    <property type="evidence" value="ECO:0007669"/>
    <property type="project" value="UniProtKB-KW"/>
</dbReference>
<dbReference type="AlphaFoldDB" id="A0A445JVU1"/>
<gene>
    <name evidence="13" type="ORF">D0Y65_017625</name>
</gene>
<keyword evidence="5" id="KW-0460">Magnesium</keyword>
<dbReference type="InterPro" id="IPR001584">
    <property type="entry name" value="Integrase_cat-core"/>
</dbReference>
<keyword evidence="8" id="KW-0808">Transferase</keyword>
<evidence type="ECO:0000256" key="4">
    <source>
        <dbReference type="ARBA" id="ARBA00022801"/>
    </source>
</evidence>
<dbReference type="InterPro" id="IPR036514">
    <property type="entry name" value="SGNH_hydro_sf"/>
</dbReference>
<feature type="region of interest" description="Disordered" evidence="11">
    <location>
        <begin position="483"/>
        <end position="523"/>
    </location>
</feature>
<evidence type="ECO:0000313" key="13">
    <source>
        <dbReference type="EMBL" id="RZC02578.1"/>
    </source>
</evidence>
<dbReference type="GO" id="GO:0004190">
    <property type="term" value="F:aspartic-type endopeptidase activity"/>
    <property type="evidence" value="ECO:0007669"/>
    <property type="project" value="UniProtKB-KW"/>
</dbReference>
<keyword evidence="8" id="KW-0548">Nucleotidyltransferase</keyword>